<feature type="transmembrane region" description="Helical" evidence="13">
    <location>
        <begin position="215"/>
        <end position="239"/>
    </location>
</feature>
<protein>
    <recommendedName>
        <fullName evidence="4">Probable multidrug resistance protein NorM</fullName>
    </recommendedName>
    <alternativeName>
        <fullName evidence="12">Multidrug-efflux transporter</fullName>
    </alternativeName>
</protein>
<evidence type="ECO:0000256" key="9">
    <source>
        <dbReference type="ARBA" id="ARBA00022989"/>
    </source>
</evidence>
<feature type="transmembrane region" description="Helical" evidence="13">
    <location>
        <begin position="113"/>
        <end position="137"/>
    </location>
</feature>
<dbReference type="InterPro" id="IPR048279">
    <property type="entry name" value="MdtK-like"/>
</dbReference>
<reference evidence="14" key="1">
    <citation type="journal article" date="2021" name="PeerJ">
        <title>Extensive microbial diversity within the chicken gut microbiome revealed by metagenomics and culture.</title>
        <authorList>
            <person name="Gilroy R."/>
            <person name="Ravi A."/>
            <person name="Getino M."/>
            <person name="Pursley I."/>
            <person name="Horton D.L."/>
            <person name="Alikhan N.F."/>
            <person name="Baker D."/>
            <person name="Gharbi K."/>
            <person name="Hall N."/>
            <person name="Watson M."/>
            <person name="Adriaenssens E.M."/>
            <person name="Foster-Nyarko E."/>
            <person name="Jarju S."/>
            <person name="Secka A."/>
            <person name="Antonio M."/>
            <person name="Oren A."/>
            <person name="Chaudhuri R.R."/>
            <person name="La Ragione R."/>
            <person name="Hildebrand F."/>
            <person name="Pallen M.J."/>
        </authorList>
    </citation>
    <scope>NUCLEOTIDE SEQUENCE</scope>
    <source>
        <strain evidence="14">ChiBcec1-1630</strain>
    </source>
</reference>
<dbReference type="GO" id="GO:0042910">
    <property type="term" value="F:xenobiotic transmembrane transporter activity"/>
    <property type="evidence" value="ECO:0007669"/>
    <property type="project" value="InterPro"/>
</dbReference>
<feature type="transmembrane region" description="Helical" evidence="13">
    <location>
        <begin position="279"/>
        <end position="303"/>
    </location>
</feature>
<evidence type="ECO:0000256" key="7">
    <source>
        <dbReference type="ARBA" id="ARBA00022475"/>
    </source>
</evidence>
<feature type="transmembrane region" description="Helical" evidence="13">
    <location>
        <begin position="414"/>
        <end position="434"/>
    </location>
</feature>
<feature type="transmembrane region" description="Helical" evidence="13">
    <location>
        <begin position="187"/>
        <end position="209"/>
    </location>
</feature>
<evidence type="ECO:0000256" key="1">
    <source>
        <dbReference type="ARBA" id="ARBA00003408"/>
    </source>
</evidence>
<dbReference type="NCBIfam" id="TIGR00797">
    <property type="entry name" value="matE"/>
    <property type="match status" value="1"/>
</dbReference>
<feature type="transmembrane region" description="Helical" evidence="13">
    <location>
        <begin position="28"/>
        <end position="50"/>
    </location>
</feature>
<keyword evidence="10" id="KW-0406">Ion transport</keyword>
<evidence type="ECO:0000256" key="10">
    <source>
        <dbReference type="ARBA" id="ARBA00023065"/>
    </source>
</evidence>
<comment type="subcellular location">
    <subcellularLocation>
        <location evidence="2">Cell membrane</location>
        <topology evidence="2">Multi-pass membrane protein</topology>
    </subcellularLocation>
</comment>
<dbReference type="AlphaFoldDB" id="A0A9D2TSE4"/>
<dbReference type="Pfam" id="PF01554">
    <property type="entry name" value="MatE"/>
    <property type="match status" value="2"/>
</dbReference>
<dbReference type="GO" id="GO:0006811">
    <property type="term" value="P:monoatomic ion transport"/>
    <property type="evidence" value="ECO:0007669"/>
    <property type="project" value="UniProtKB-KW"/>
</dbReference>
<evidence type="ECO:0000256" key="2">
    <source>
        <dbReference type="ARBA" id="ARBA00004651"/>
    </source>
</evidence>
<evidence type="ECO:0000256" key="11">
    <source>
        <dbReference type="ARBA" id="ARBA00023136"/>
    </source>
</evidence>
<dbReference type="Proteomes" id="UP000823922">
    <property type="component" value="Unassembled WGS sequence"/>
</dbReference>
<comment type="function">
    <text evidence="1">Multidrug efflux pump.</text>
</comment>
<comment type="caution">
    <text evidence="14">The sequence shown here is derived from an EMBL/GenBank/DDBJ whole genome shotgun (WGS) entry which is preliminary data.</text>
</comment>
<gene>
    <name evidence="14" type="ORF">H9926_05400</name>
</gene>
<feature type="transmembrane region" description="Helical" evidence="13">
    <location>
        <begin position="70"/>
        <end position="92"/>
    </location>
</feature>
<proteinExistence type="inferred from homology"/>
<name>A0A9D2TSE4_9FIRM</name>
<dbReference type="EMBL" id="DWVS01000137">
    <property type="protein sequence ID" value="HJC87435.1"/>
    <property type="molecule type" value="Genomic_DNA"/>
</dbReference>
<accession>A0A9D2TSE4</accession>
<keyword evidence="7" id="KW-1003">Cell membrane</keyword>
<reference evidence="14" key="2">
    <citation type="submission" date="2021-04" db="EMBL/GenBank/DDBJ databases">
        <authorList>
            <person name="Gilroy R."/>
        </authorList>
    </citation>
    <scope>NUCLEOTIDE SEQUENCE</scope>
    <source>
        <strain evidence="14">ChiBcec1-1630</strain>
    </source>
</reference>
<dbReference type="PIRSF" id="PIRSF006603">
    <property type="entry name" value="DinF"/>
    <property type="match status" value="1"/>
</dbReference>
<feature type="transmembrane region" description="Helical" evidence="13">
    <location>
        <begin position="347"/>
        <end position="366"/>
    </location>
</feature>
<keyword evidence="5" id="KW-0813">Transport</keyword>
<keyword evidence="6" id="KW-0050">Antiport</keyword>
<evidence type="ECO:0000256" key="4">
    <source>
        <dbReference type="ARBA" id="ARBA00020268"/>
    </source>
</evidence>
<evidence type="ECO:0000256" key="5">
    <source>
        <dbReference type="ARBA" id="ARBA00022448"/>
    </source>
</evidence>
<evidence type="ECO:0000313" key="14">
    <source>
        <dbReference type="EMBL" id="HJC87435.1"/>
    </source>
</evidence>
<evidence type="ECO:0000256" key="13">
    <source>
        <dbReference type="SAM" id="Phobius"/>
    </source>
</evidence>
<dbReference type="GO" id="GO:0015297">
    <property type="term" value="F:antiporter activity"/>
    <property type="evidence" value="ECO:0007669"/>
    <property type="project" value="UniProtKB-KW"/>
</dbReference>
<dbReference type="InterPro" id="IPR050222">
    <property type="entry name" value="MATE_MdtK"/>
</dbReference>
<feature type="transmembrane region" description="Helical" evidence="13">
    <location>
        <begin position="386"/>
        <end position="407"/>
    </location>
</feature>
<evidence type="ECO:0000256" key="8">
    <source>
        <dbReference type="ARBA" id="ARBA00022692"/>
    </source>
</evidence>
<keyword evidence="11 13" id="KW-0472">Membrane</keyword>
<feature type="transmembrane region" description="Helical" evidence="13">
    <location>
        <begin position="157"/>
        <end position="175"/>
    </location>
</feature>
<evidence type="ECO:0000256" key="12">
    <source>
        <dbReference type="ARBA" id="ARBA00031636"/>
    </source>
</evidence>
<dbReference type="PANTHER" id="PTHR43298">
    <property type="entry name" value="MULTIDRUG RESISTANCE PROTEIN NORM-RELATED"/>
    <property type="match status" value="1"/>
</dbReference>
<organism evidence="14 15">
    <name type="scientific">Candidatus Eisenbergiella intestinigallinarum</name>
    <dbReference type="NCBI Taxonomy" id="2838549"/>
    <lineage>
        <taxon>Bacteria</taxon>
        <taxon>Bacillati</taxon>
        <taxon>Bacillota</taxon>
        <taxon>Clostridia</taxon>
        <taxon>Lachnospirales</taxon>
        <taxon>Lachnospiraceae</taxon>
        <taxon>Eisenbergiella</taxon>
    </lineage>
</organism>
<keyword evidence="9 13" id="KW-1133">Transmembrane helix</keyword>
<evidence type="ECO:0000256" key="3">
    <source>
        <dbReference type="ARBA" id="ARBA00010199"/>
    </source>
</evidence>
<dbReference type="InterPro" id="IPR002528">
    <property type="entry name" value="MATE_fam"/>
</dbReference>
<evidence type="ECO:0000256" key="6">
    <source>
        <dbReference type="ARBA" id="ARBA00022449"/>
    </source>
</evidence>
<feature type="transmembrane region" description="Helical" evidence="13">
    <location>
        <begin position="446"/>
        <end position="465"/>
    </location>
</feature>
<feature type="transmembrane region" description="Helical" evidence="13">
    <location>
        <begin position="315"/>
        <end position="335"/>
    </location>
</feature>
<evidence type="ECO:0000313" key="15">
    <source>
        <dbReference type="Proteomes" id="UP000823922"/>
    </source>
</evidence>
<dbReference type="PANTHER" id="PTHR43298:SF2">
    <property type="entry name" value="FMN_FAD EXPORTER YEEO-RELATED"/>
    <property type="match status" value="1"/>
</dbReference>
<dbReference type="GO" id="GO:0005886">
    <property type="term" value="C:plasma membrane"/>
    <property type="evidence" value="ECO:0007669"/>
    <property type="project" value="UniProtKB-SubCell"/>
</dbReference>
<comment type="similarity">
    <text evidence="3">Belongs to the multi antimicrobial extrusion (MATE) (TC 2.A.66.1) family.</text>
</comment>
<keyword evidence="8 13" id="KW-0812">Transmembrane</keyword>
<sequence length="479" mass="51791">MRRKGMDTKAKKPEKTGLRKKLIGDKSFYKMVLTVTIPIIIQNGITNFVSLLDNIMVGQVGTEQMSGVAVANQLLFVFNICIFGAISGAGIFGAQFYGNRNYEGVRNAFRFKLLFCAGLVLLGILIFSAGGESLISLYLNEEGTSGDAARTLSYGRSYLLCMLAGLIPYALAQVYSSTLREAGETVLPMKAGIAAVLVNLVLNYILIYGKFGAPALGVVGAAIATVISRYVECLIVALCSHGKKGKAPYLDGVYRTLRIPSHLAGQIFLRGMPLMVNEALWSAGMAVMMQCYSMRGLSVIAGLNISSTISNLFNVVSLAMGNAVAIIVGQLLGAGKMEEARDTDTKLLAFAVGSCVLIGAVMMAFAPLFPRLYNTTPEVRGMAERFILIVAALMPVQAFANACYFTMRSGGKTFVTFLFDSVFLWVVSIPLAFVLSRFTSLPIVPLYFLCQAVDVIKCVVGFVMVKRGVWIHNFVETQK</sequence>